<feature type="region of interest" description="Disordered" evidence="1">
    <location>
        <begin position="1"/>
        <end position="77"/>
    </location>
</feature>
<sequence>MPGSRSNSRSNSRRNSSHSYQGDPPPYGWERDLPPSYYSRSVYFDRPPPYRDYYPTVTEPPGSRRQQTFQDWPFPPPDPPWSSGSGIAGTGVNTGRNGGMYVNTGPSQYSQNLFGYEPHGGPQSYGNTYYSDRYVPYAYNPSRHNGGSFANIYDRLDALRSTAGPITPSSSSKRRPNPLRMHPPTPPPDDSKFIQNHSHSSHLMDLLFQNPKTESESSFISQLSFGRKWYPKALILTTLKFSPPSPFVYFMTRRPRRPNSGSGAIFFVNARLSRHAGLSVCRSLFLCLQHRVPRHQPIASAHPQLFTSRLTTASVSKTCVMARHRVSTVTAILSLISLISVAHAQSATTPAAPTTTSASQNRTSGTTVASNASARATSQAAGNAVSVVTTSGSGTTHTIAVNRENGKFDPDSVLANVGEFVAFQFYPGNHSVARSEYGYPCIPYSLSGRNRTGRGFWSGWKPFVAGDLPEFVLRINRVEPLWYYDAAPGYCQSFSMVGVINPTNTNQLAFQSSLAGVATLALAPGEPLPTSATVPLNSSTAATDANNSSSLSGGAIAGTVVGSIAGLTSLLTLVFFLLRRRKQRRDKDRRLKEAVEAAALADSMQTKSPGGSAMSPRTPGSGVVPGRGIDSVISGGLWSDGEGTWRSGGYPGLAGITESPSYKQAEPGAVFVEAGGNEVAELSQFGDGTEGRVELPTTPLPTDRKRPFSYEGPFEMEEKEEEKDTKRRKEKE</sequence>
<dbReference type="InterPro" id="IPR008972">
    <property type="entry name" value="Cupredoxin"/>
</dbReference>
<accession>A0ABR1MK26</accession>
<comment type="caution">
    <text evidence="3">The sequence shown here is derived from an EMBL/GenBank/DDBJ whole genome shotgun (WGS) entry which is preliminary data.</text>
</comment>
<organism evidence="3 4">
    <name type="scientific">Phyllosticta citricarpa</name>
    <dbReference type="NCBI Taxonomy" id="55181"/>
    <lineage>
        <taxon>Eukaryota</taxon>
        <taxon>Fungi</taxon>
        <taxon>Dikarya</taxon>
        <taxon>Ascomycota</taxon>
        <taxon>Pezizomycotina</taxon>
        <taxon>Dothideomycetes</taxon>
        <taxon>Dothideomycetes incertae sedis</taxon>
        <taxon>Botryosphaeriales</taxon>
        <taxon>Phyllostictaceae</taxon>
        <taxon>Phyllosticta</taxon>
    </lineage>
</organism>
<dbReference type="Gene3D" id="2.60.40.420">
    <property type="entry name" value="Cupredoxins - blue copper proteins"/>
    <property type="match status" value="1"/>
</dbReference>
<dbReference type="PANTHER" id="PTHR34883">
    <property type="entry name" value="SERINE-RICH PROTEIN, PUTATIVE-RELATED-RELATED"/>
    <property type="match status" value="1"/>
</dbReference>
<feature type="region of interest" description="Disordered" evidence="1">
    <location>
        <begin position="603"/>
        <end position="626"/>
    </location>
</feature>
<dbReference type="EMBL" id="JBBPDW010000007">
    <property type="protein sequence ID" value="KAK7550585.1"/>
    <property type="molecule type" value="Genomic_DNA"/>
</dbReference>
<dbReference type="InterPro" id="IPR052953">
    <property type="entry name" value="Ser-rich/MCO-related"/>
</dbReference>
<feature type="compositionally biased region" description="Basic and acidic residues" evidence="1">
    <location>
        <begin position="722"/>
        <end position="732"/>
    </location>
</feature>
<feature type="compositionally biased region" description="Low complexity" evidence="1">
    <location>
        <begin position="350"/>
        <end position="360"/>
    </location>
</feature>
<evidence type="ECO:0000313" key="3">
    <source>
        <dbReference type="EMBL" id="KAK7550585.1"/>
    </source>
</evidence>
<feature type="compositionally biased region" description="Polar residues" evidence="1">
    <location>
        <begin position="361"/>
        <end position="375"/>
    </location>
</feature>
<keyword evidence="2" id="KW-0812">Transmembrane</keyword>
<keyword evidence="2" id="KW-1133">Transmembrane helix</keyword>
<name>A0ABR1MK26_9PEZI</name>
<evidence type="ECO:0000256" key="2">
    <source>
        <dbReference type="SAM" id="Phobius"/>
    </source>
</evidence>
<feature type="transmembrane region" description="Helical" evidence="2">
    <location>
        <begin position="555"/>
        <end position="578"/>
    </location>
</feature>
<proteinExistence type="predicted"/>
<keyword evidence="2" id="KW-0472">Membrane</keyword>
<dbReference type="PANTHER" id="PTHR34883:SF8">
    <property type="entry name" value="EXTRACELLULAR SERINE-RICH PROTEIN (AFU_ORTHOLOGUE AFUA_6G00670)"/>
    <property type="match status" value="1"/>
</dbReference>
<protein>
    <recommendedName>
        <fullName evidence="5">Transmembrane protein</fullName>
    </recommendedName>
</protein>
<reference evidence="3 4" key="1">
    <citation type="submission" date="2024-04" db="EMBL/GenBank/DDBJ databases">
        <title>Phyllosticta paracitricarpa is synonymous to the EU quarantine fungus P. citricarpa based on phylogenomic analyses.</title>
        <authorList>
            <consortium name="Lawrence Berkeley National Laboratory"/>
            <person name="Van Ingen-Buijs V.A."/>
            <person name="Van Westerhoven A.C."/>
            <person name="Haridas S."/>
            <person name="Skiadas P."/>
            <person name="Martin F."/>
            <person name="Groenewald J.Z."/>
            <person name="Crous P.W."/>
            <person name="Seidl M.F."/>
        </authorList>
    </citation>
    <scope>NUCLEOTIDE SEQUENCE [LARGE SCALE GENOMIC DNA]</scope>
    <source>
        <strain evidence="3 4">CBS 122670</strain>
    </source>
</reference>
<evidence type="ECO:0000313" key="4">
    <source>
        <dbReference type="Proteomes" id="UP001365128"/>
    </source>
</evidence>
<feature type="compositionally biased region" description="Low complexity" evidence="1">
    <location>
        <begin position="1"/>
        <end position="10"/>
    </location>
</feature>
<feature type="region of interest" description="Disordered" evidence="1">
    <location>
        <begin position="161"/>
        <end position="196"/>
    </location>
</feature>
<keyword evidence="4" id="KW-1185">Reference proteome</keyword>
<feature type="region of interest" description="Disordered" evidence="1">
    <location>
        <begin position="350"/>
        <end position="375"/>
    </location>
</feature>
<evidence type="ECO:0008006" key="5">
    <source>
        <dbReference type="Google" id="ProtNLM"/>
    </source>
</evidence>
<evidence type="ECO:0000256" key="1">
    <source>
        <dbReference type="SAM" id="MobiDB-lite"/>
    </source>
</evidence>
<dbReference type="Proteomes" id="UP001365128">
    <property type="component" value="Unassembled WGS sequence"/>
</dbReference>
<dbReference type="SUPFAM" id="SSF49503">
    <property type="entry name" value="Cupredoxins"/>
    <property type="match status" value="1"/>
</dbReference>
<feature type="region of interest" description="Disordered" evidence="1">
    <location>
        <begin position="681"/>
        <end position="732"/>
    </location>
</feature>
<gene>
    <name evidence="3" type="ORF">IWX46DRAFT_579003</name>
</gene>